<dbReference type="Gene3D" id="1.20.1250.20">
    <property type="entry name" value="MFS general substrate transporter like domains"/>
    <property type="match status" value="1"/>
</dbReference>
<dbReference type="Pfam" id="PF07690">
    <property type="entry name" value="MFS_1"/>
    <property type="match status" value="1"/>
</dbReference>
<feature type="transmembrane region" description="Helical" evidence="5">
    <location>
        <begin position="171"/>
        <end position="193"/>
    </location>
</feature>
<evidence type="ECO:0000256" key="2">
    <source>
        <dbReference type="ARBA" id="ARBA00022692"/>
    </source>
</evidence>
<feature type="transmembrane region" description="Helical" evidence="5">
    <location>
        <begin position="113"/>
        <end position="135"/>
    </location>
</feature>
<keyword evidence="4 5" id="KW-0472">Membrane</keyword>
<dbReference type="Proteomes" id="UP001445076">
    <property type="component" value="Unassembled WGS sequence"/>
</dbReference>
<dbReference type="PANTHER" id="PTHR24064">
    <property type="entry name" value="SOLUTE CARRIER FAMILY 22 MEMBER"/>
    <property type="match status" value="1"/>
</dbReference>
<feature type="non-terminal residue" evidence="7">
    <location>
        <position position="1"/>
    </location>
</feature>
<dbReference type="InterPro" id="IPR011701">
    <property type="entry name" value="MFS"/>
</dbReference>
<comment type="caution">
    <text evidence="7">The sequence shown here is derived from an EMBL/GenBank/DDBJ whole genome shotgun (WGS) entry which is preliminary data.</text>
</comment>
<dbReference type="InterPro" id="IPR036259">
    <property type="entry name" value="MFS_trans_sf"/>
</dbReference>
<proteinExistence type="predicted"/>
<protein>
    <recommendedName>
        <fullName evidence="6">Major facilitator superfamily (MFS) profile domain-containing protein</fullName>
    </recommendedName>
</protein>
<keyword evidence="8" id="KW-1185">Reference proteome</keyword>
<organism evidence="7 8">
    <name type="scientific">Cherax quadricarinatus</name>
    <name type="common">Australian red claw crayfish</name>
    <dbReference type="NCBI Taxonomy" id="27406"/>
    <lineage>
        <taxon>Eukaryota</taxon>
        <taxon>Metazoa</taxon>
        <taxon>Ecdysozoa</taxon>
        <taxon>Arthropoda</taxon>
        <taxon>Crustacea</taxon>
        <taxon>Multicrustacea</taxon>
        <taxon>Malacostraca</taxon>
        <taxon>Eumalacostraca</taxon>
        <taxon>Eucarida</taxon>
        <taxon>Decapoda</taxon>
        <taxon>Pleocyemata</taxon>
        <taxon>Astacidea</taxon>
        <taxon>Parastacoidea</taxon>
        <taxon>Parastacidae</taxon>
        <taxon>Cherax</taxon>
    </lineage>
</organism>
<dbReference type="GO" id="GO:0022857">
    <property type="term" value="F:transmembrane transporter activity"/>
    <property type="evidence" value="ECO:0007669"/>
    <property type="project" value="InterPro"/>
</dbReference>
<evidence type="ECO:0000256" key="1">
    <source>
        <dbReference type="ARBA" id="ARBA00004141"/>
    </source>
</evidence>
<dbReference type="SUPFAM" id="SSF103473">
    <property type="entry name" value="MFS general substrate transporter"/>
    <property type="match status" value="1"/>
</dbReference>
<evidence type="ECO:0000313" key="8">
    <source>
        <dbReference type="Proteomes" id="UP001445076"/>
    </source>
</evidence>
<dbReference type="InterPro" id="IPR020846">
    <property type="entry name" value="MFS_dom"/>
</dbReference>
<feature type="domain" description="Major facilitator superfamily (MFS) profile" evidence="6">
    <location>
        <begin position="1"/>
        <end position="194"/>
    </location>
</feature>
<evidence type="ECO:0000313" key="7">
    <source>
        <dbReference type="EMBL" id="KAK8735715.1"/>
    </source>
</evidence>
<gene>
    <name evidence="7" type="ORF">OTU49_005281</name>
</gene>
<evidence type="ECO:0000256" key="3">
    <source>
        <dbReference type="ARBA" id="ARBA00022989"/>
    </source>
</evidence>
<accession>A0AAW0X7S9</accession>
<dbReference type="PROSITE" id="PS50850">
    <property type="entry name" value="MFS"/>
    <property type="match status" value="1"/>
</dbReference>
<dbReference type="AlphaFoldDB" id="A0AAW0X7S9"/>
<sequence>LSKLLNDTTHDDPVKLPYTCHQFDPNVTSAYLVSHEVINVTSLEQLPKPGLDCVSGWQYDTYHMFSTYTSEHDWVCSQAWRPYVVVTLFWIGNTVGSWLWGIISDTYGRRPTVVASLAVYGVAGLTSIFISNFYWFTVLRFLVGTSHHTVSHLPFVLVVEYCGLESRVVPLLTLMISYTVASILTPVLAYVVWD</sequence>
<comment type="subcellular location">
    <subcellularLocation>
        <location evidence="1">Membrane</location>
        <topology evidence="1">Multi-pass membrane protein</topology>
    </subcellularLocation>
</comment>
<keyword evidence="2 5" id="KW-0812">Transmembrane</keyword>
<evidence type="ECO:0000256" key="5">
    <source>
        <dbReference type="SAM" id="Phobius"/>
    </source>
</evidence>
<dbReference type="EMBL" id="JARKIK010000046">
    <property type="protein sequence ID" value="KAK8735715.1"/>
    <property type="molecule type" value="Genomic_DNA"/>
</dbReference>
<feature type="non-terminal residue" evidence="7">
    <location>
        <position position="194"/>
    </location>
</feature>
<keyword evidence="3 5" id="KW-1133">Transmembrane helix</keyword>
<evidence type="ECO:0000256" key="4">
    <source>
        <dbReference type="ARBA" id="ARBA00023136"/>
    </source>
</evidence>
<evidence type="ECO:0000259" key="6">
    <source>
        <dbReference type="PROSITE" id="PS50850"/>
    </source>
</evidence>
<reference evidence="7 8" key="1">
    <citation type="journal article" date="2024" name="BMC Genomics">
        <title>Genome assembly of redclaw crayfish (Cherax quadricarinatus) provides insights into its immune adaptation and hypoxia tolerance.</title>
        <authorList>
            <person name="Liu Z."/>
            <person name="Zheng J."/>
            <person name="Li H."/>
            <person name="Fang K."/>
            <person name="Wang S."/>
            <person name="He J."/>
            <person name="Zhou D."/>
            <person name="Weng S."/>
            <person name="Chi M."/>
            <person name="Gu Z."/>
            <person name="He J."/>
            <person name="Li F."/>
            <person name="Wang M."/>
        </authorList>
    </citation>
    <scope>NUCLEOTIDE SEQUENCE [LARGE SCALE GENOMIC DNA]</scope>
    <source>
        <strain evidence="7">ZL_2023a</strain>
    </source>
</reference>
<name>A0AAW0X7S9_CHEQU</name>
<feature type="transmembrane region" description="Helical" evidence="5">
    <location>
        <begin position="80"/>
        <end position="101"/>
    </location>
</feature>
<dbReference type="GO" id="GO:0016020">
    <property type="term" value="C:membrane"/>
    <property type="evidence" value="ECO:0007669"/>
    <property type="project" value="UniProtKB-SubCell"/>
</dbReference>